<evidence type="ECO:0000313" key="1">
    <source>
        <dbReference type="EMBL" id="MBE1580424.1"/>
    </source>
</evidence>
<comment type="caution">
    <text evidence="1">The sequence shown here is derived from an EMBL/GenBank/DDBJ whole genome shotgun (WGS) entry which is preliminary data.</text>
</comment>
<protein>
    <recommendedName>
        <fullName evidence="3">2'-5' RNA ligase family protein</fullName>
    </recommendedName>
</protein>
<proteinExistence type="predicted"/>
<accession>A0ABR9LIB1</accession>
<dbReference type="RefSeq" id="WP_192746988.1">
    <property type="nucleotide sequence ID" value="NZ_JADBEJ010000006.1"/>
</dbReference>
<evidence type="ECO:0000313" key="2">
    <source>
        <dbReference type="Proteomes" id="UP000656548"/>
    </source>
</evidence>
<sequence length="289" mass="31575">MLDRLTEPGITTGSSAGGGRARAVVRNHFTQEAWGRDEPRLFAIVVPPSQPDQPTGRVYGLAQSLARKAQKELATAAPGFISCVPEQWLHIPLLDLGWSSEVSTAGYDRLLRAMGDRLYRLPAAEPFTIRVGAPQVRADSVALALEERELPGIGWCLAQGATEALGGGRPAEFDFYIEGDPGEWRRRRDQLPDPHTTFTALSKTRRLHLPIAYGTAEDETGAEFTVLDAAPRLHGYAGDWDEAQIDITEIHLVDLRQDPEAGHYTWTPRDVLTLGLDGALHVLLTPGSS</sequence>
<reference evidence="1 2" key="1">
    <citation type="submission" date="2020-10" db="EMBL/GenBank/DDBJ databases">
        <title>Sequencing the genomes of 1000 actinobacteria strains.</title>
        <authorList>
            <person name="Klenk H.-P."/>
        </authorList>
    </citation>
    <scope>NUCLEOTIDE SEQUENCE [LARGE SCALE GENOMIC DNA]</scope>
    <source>
        <strain evidence="1 2">DSM 46661</strain>
    </source>
</reference>
<dbReference type="EMBL" id="JADBEJ010000006">
    <property type="protein sequence ID" value="MBE1580424.1"/>
    <property type="molecule type" value="Genomic_DNA"/>
</dbReference>
<gene>
    <name evidence="1" type="ORF">H4W30_007505</name>
</gene>
<name>A0ABR9LIB1_9PSEU</name>
<dbReference type="Proteomes" id="UP000656548">
    <property type="component" value="Unassembled WGS sequence"/>
</dbReference>
<keyword evidence="2" id="KW-1185">Reference proteome</keyword>
<evidence type="ECO:0008006" key="3">
    <source>
        <dbReference type="Google" id="ProtNLM"/>
    </source>
</evidence>
<organism evidence="1 2">
    <name type="scientific">Amycolatopsis roodepoortensis</name>
    <dbReference type="NCBI Taxonomy" id="700274"/>
    <lineage>
        <taxon>Bacteria</taxon>
        <taxon>Bacillati</taxon>
        <taxon>Actinomycetota</taxon>
        <taxon>Actinomycetes</taxon>
        <taxon>Pseudonocardiales</taxon>
        <taxon>Pseudonocardiaceae</taxon>
        <taxon>Amycolatopsis</taxon>
    </lineage>
</organism>